<keyword evidence="4" id="KW-0479">Metal-binding</keyword>
<dbReference type="InterPro" id="IPR006311">
    <property type="entry name" value="TAT_signal"/>
</dbReference>
<dbReference type="PANTHER" id="PTHR37425:SF1">
    <property type="entry name" value="OUTER MEMBRANE PROTEIN"/>
    <property type="match status" value="1"/>
</dbReference>
<comment type="pathway">
    <text evidence="2">Cell wall biogenesis; cell wall polysaccharide biosynthesis.</text>
</comment>
<evidence type="ECO:0000256" key="4">
    <source>
        <dbReference type="ARBA" id="ARBA00022723"/>
    </source>
</evidence>
<evidence type="ECO:0000256" key="10">
    <source>
        <dbReference type="ARBA" id="ARBA00093448"/>
    </source>
</evidence>
<evidence type="ECO:0000256" key="11">
    <source>
        <dbReference type="ARBA" id="ARBA00093666"/>
    </source>
</evidence>
<dbReference type="GO" id="GO:0008237">
    <property type="term" value="F:metallopeptidase activity"/>
    <property type="evidence" value="ECO:0007669"/>
    <property type="project" value="UniProtKB-KW"/>
</dbReference>
<evidence type="ECO:0000256" key="2">
    <source>
        <dbReference type="ARBA" id="ARBA00004776"/>
    </source>
</evidence>
<dbReference type="AlphaFoldDB" id="A0A3P3VK58"/>
<keyword evidence="14" id="KW-1185">Reference proteome</keyword>
<dbReference type="GO" id="GO:0071555">
    <property type="term" value="P:cell wall organization"/>
    <property type="evidence" value="ECO:0007669"/>
    <property type="project" value="UniProtKB-KW"/>
</dbReference>
<dbReference type="Gene3D" id="3.30.1380.10">
    <property type="match status" value="1"/>
</dbReference>
<dbReference type="Proteomes" id="UP000280792">
    <property type="component" value="Unassembled WGS sequence"/>
</dbReference>
<gene>
    <name evidence="13" type="ORF">D0544_14720</name>
</gene>
<keyword evidence="7" id="KW-0862">Zinc</keyword>
<comment type="caution">
    <text evidence="13">The sequence shown here is derived from an EMBL/GenBank/DDBJ whole genome shotgun (WGS) entry which is preliminary data.</text>
</comment>
<dbReference type="InterPro" id="IPR009045">
    <property type="entry name" value="Zn_M74/Hedgehog-like"/>
</dbReference>
<reference evidence="13 14" key="1">
    <citation type="submission" date="2018-08" db="EMBL/GenBank/DDBJ databases">
        <authorList>
            <person name="Khan S.A."/>
        </authorList>
    </citation>
    <scope>NUCLEOTIDE SEQUENCE [LARGE SCALE GENOMIC DNA]</scope>
    <source>
        <strain evidence="13 14">GTF-13</strain>
    </source>
</reference>
<dbReference type="Pfam" id="PF05951">
    <property type="entry name" value="Peptidase_M15_2"/>
    <property type="match status" value="1"/>
</dbReference>
<keyword evidence="9" id="KW-0961">Cell wall biogenesis/degradation</keyword>
<accession>A0A3P3VK58</accession>
<dbReference type="GO" id="GO:0046872">
    <property type="term" value="F:metal ion binding"/>
    <property type="evidence" value="ECO:0007669"/>
    <property type="project" value="UniProtKB-KW"/>
</dbReference>
<evidence type="ECO:0000256" key="7">
    <source>
        <dbReference type="ARBA" id="ARBA00022833"/>
    </source>
</evidence>
<keyword evidence="8" id="KW-0482">Metalloprotease</keyword>
<keyword evidence="3" id="KW-0645">Protease</keyword>
<name>A0A3P3VK58_9GAMM</name>
<keyword evidence="5 12" id="KW-0732">Signal</keyword>
<organism evidence="13 14">
    <name type="scientific">Aestuariirhabdus litorea</name>
    <dbReference type="NCBI Taxonomy" id="2528527"/>
    <lineage>
        <taxon>Bacteria</taxon>
        <taxon>Pseudomonadati</taxon>
        <taxon>Pseudomonadota</taxon>
        <taxon>Gammaproteobacteria</taxon>
        <taxon>Oceanospirillales</taxon>
        <taxon>Aestuariirhabdaceae</taxon>
        <taxon>Aestuariirhabdus</taxon>
    </lineage>
</organism>
<evidence type="ECO:0000256" key="3">
    <source>
        <dbReference type="ARBA" id="ARBA00022670"/>
    </source>
</evidence>
<feature type="chain" id="PRO_5018149648" description="Murein endopeptidase K" evidence="12">
    <location>
        <begin position="41"/>
        <end position="197"/>
    </location>
</feature>
<reference evidence="13 14" key="2">
    <citation type="submission" date="2018-12" db="EMBL/GenBank/DDBJ databases">
        <title>Simiduia agarivorans gen. nov., sp. nov., a marine, agarolytic bacterium isolated from shallow coastal water from Keelung, Taiwan.</title>
        <authorList>
            <person name="Shieh W.Y."/>
        </authorList>
    </citation>
    <scope>NUCLEOTIDE SEQUENCE [LARGE SCALE GENOMIC DNA]</scope>
    <source>
        <strain evidence="13 14">GTF-13</strain>
    </source>
</reference>
<dbReference type="SUPFAM" id="SSF55166">
    <property type="entry name" value="Hedgehog/DD-peptidase"/>
    <property type="match status" value="1"/>
</dbReference>
<dbReference type="PROSITE" id="PS51318">
    <property type="entry name" value="TAT"/>
    <property type="match status" value="1"/>
</dbReference>
<sequence length="197" mass="22265">MRGFSATFSNLQYKRLEVNRRTLLHALTAGAACLAAPAWATPSLAVTSSELPRHLKLHNPYTGERLSQPFWEQGQYLSDSLNDFSYLLRDFHNGVSMAVDPRLLDLLFRLQQRLDNFSEIQVISAYRTPATNRRLREQGFNVSDHSLHSKAQAVDIVLPGSSLKAVRRAAIELGRGGVGYYPEQGFIHLDTGRVRRW</sequence>
<dbReference type="GO" id="GO:0006508">
    <property type="term" value="P:proteolysis"/>
    <property type="evidence" value="ECO:0007669"/>
    <property type="project" value="UniProtKB-KW"/>
</dbReference>
<dbReference type="PROSITE" id="PS51257">
    <property type="entry name" value="PROKAR_LIPOPROTEIN"/>
    <property type="match status" value="1"/>
</dbReference>
<proteinExistence type="inferred from homology"/>
<evidence type="ECO:0000256" key="8">
    <source>
        <dbReference type="ARBA" id="ARBA00023049"/>
    </source>
</evidence>
<dbReference type="RefSeq" id="WP_125017440.1">
    <property type="nucleotide sequence ID" value="NZ_QWEZ01000002.1"/>
</dbReference>
<dbReference type="EMBL" id="QWEZ01000002">
    <property type="protein sequence ID" value="RRJ83090.1"/>
    <property type="molecule type" value="Genomic_DNA"/>
</dbReference>
<feature type="signal peptide" evidence="12">
    <location>
        <begin position="1"/>
        <end position="40"/>
    </location>
</feature>
<evidence type="ECO:0000256" key="9">
    <source>
        <dbReference type="ARBA" id="ARBA00023316"/>
    </source>
</evidence>
<dbReference type="PANTHER" id="PTHR37425">
    <property type="match status" value="1"/>
</dbReference>
<evidence type="ECO:0000256" key="6">
    <source>
        <dbReference type="ARBA" id="ARBA00022801"/>
    </source>
</evidence>
<protein>
    <recommendedName>
        <fullName evidence="11">Murein endopeptidase K</fullName>
    </recommendedName>
</protein>
<comment type="similarity">
    <text evidence="10">Belongs to the peptidase M15 family.</text>
</comment>
<dbReference type="InterPro" id="IPR010275">
    <property type="entry name" value="MepK"/>
</dbReference>
<evidence type="ECO:0000313" key="14">
    <source>
        <dbReference type="Proteomes" id="UP000280792"/>
    </source>
</evidence>
<evidence type="ECO:0000256" key="5">
    <source>
        <dbReference type="ARBA" id="ARBA00022729"/>
    </source>
</evidence>
<evidence type="ECO:0000256" key="12">
    <source>
        <dbReference type="SAM" id="SignalP"/>
    </source>
</evidence>
<keyword evidence="6" id="KW-0378">Hydrolase</keyword>
<evidence type="ECO:0000313" key="13">
    <source>
        <dbReference type="EMBL" id="RRJ83090.1"/>
    </source>
</evidence>
<evidence type="ECO:0000256" key="1">
    <source>
        <dbReference type="ARBA" id="ARBA00001947"/>
    </source>
</evidence>
<comment type="cofactor">
    <cofactor evidence="1">
        <name>Zn(2+)</name>
        <dbReference type="ChEBI" id="CHEBI:29105"/>
    </cofactor>
</comment>